<dbReference type="GeneID" id="26378657"/>
<dbReference type="EMBL" id="KT625414">
    <property type="protein sequence ID" value="ALO63001.1"/>
    <property type="molecule type" value="Genomic_DNA"/>
</dbReference>
<reference evidence="1" key="1">
    <citation type="journal article" date="2015" name="BMC Evol. Biol.">
        <title>Chloroplast phylogenomic analysis of chlorophyte green algae identifies a novel lineage sister to the Sphaeropleales (Chlorophyceae).</title>
        <authorList>
            <person name="Lemieux C."/>
            <person name="Vincent A.T."/>
            <person name="Labarre A."/>
            <person name="Otis C."/>
            <person name="Turmel M."/>
        </authorList>
    </citation>
    <scope>NUCLEOTIDE SEQUENCE</scope>
</reference>
<dbReference type="GO" id="GO:0004519">
    <property type="term" value="F:endonuclease activity"/>
    <property type="evidence" value="ECO:0007669"/>
    <property type="project" value="UniProtKB-KW"/>
</dbReference>
<proteinExistence type="predicted"/>
<evidence type="ECO:0000313" key="1">
    <source>
        <dbReference type="EMBL" id="ALO63001.1"/>
    </source>
</evidence>
<sequence>MSYYGETECLCYRYTAHLRELKEKTHHNKSLLKAYQEHPNRFRFFILDYGPQWKNKTERVKRQNQYILANLKKSYNAKQTVKKRSIKPVMLNGTYYSSEREASREANIARSTLKRYLTTNTNPNIFYLKDQEKDYGFIPIFAKRDGAPSVLFNSFAECISAGFATNTQNARRKIQRNVPGWRYAHVDRNGKPLRTPYILKEGEISYKEYKKLKMQKTA</sequence>
<name>A0A0S2LP38_JENMI</name>
<protein>
    <submittedName>
        <fullName evidence="1">Putative GIY-YIG homing endonuclease</fullName>
    </submittedName>
</protein>
<keyword evidence="1" id="KW-0150">Chloroplast</keyword>
<gene>
    <name evidence="1" type="primary">orf218</name>
</gene>
<geneLocation type="chloroplast" evidence="1"/>
<keyword evidence="1" id="KW-0540">Nuclease</keyword>
<keyword evidence="1" id="KW-0378">Hydrolase</keyword>
<dbReference type="RefSeq" id="YP_009184856.1">
    <property type="nucleotide sequence ID" value="NC_028582.1"/>
</dbReference>
<accession>A0A0S2LP38</accession>
<keyword evidence="1" id="KW-0255">Endonuclease</keyword>
<dbReference type="AlphaFoldDB" id="A0A0S2LP38"/>
<dbReference type="Gene3D" id="3.40.1440.10">
    <property type="entry name" value="GIY-YIG endonuclease"/>
    <property type="match status" value="1"/>
</dbReference>
<dbReference type="InterPro" id="IPR035901">
    <property type="entry name" value="GIY-YIG_endonuc_sf"/>
</dbReference>
<organism evidence="1">
    <name type="scientific">Jenufa minuta</name>
    <name type="common">Green alga</name>
    <dbReference type="NCBI Taxonomy" id="993092"/>
    <lineage>
        <taxon>Eukaryota</taxon>
        <taxon>Viridiplantae</taxon>
        <taxon>Chlorophyta</taxon>
        <taxon>core chlorophytes</taxon>
        <taxon>Chlorophyceae</taxon>
        <taxon>Jenufa</taxon>
    </lineage>
</organism>
<keyword evidence="1" id="KW-0934">Plastid</keyword>